<dbReference type="InterPro" id="IPR021344">
    <property type="entry name" value="DUF2970"/>
</dbReference>
<proteinExistence type="predicted"/>
<dbReference type="Proteomes" id="UP000295727">
    <property type="component" value="Chromosome 2"/>
</dbReference>
<sequence>MELIRMVRIVLWSFFGVRKSAAHEADFANVNFSWLPFVAVGLAVLIGACILGVVLLVAHSTGTAQGF</sequence>
<dbReference type="KEGG" id="ppai:E1956_22245"/>
<evidence type="ECO:0000313" key="2">
    <source>
        <dbReference type="EMBL" id="QBQ99853.1"/>
    </source>
</evidence>
<keyword evidence="1" id="KW-1133">Transmembrane helix</keyword>
<dbReference type="AlphaFoldDB" id="A0A4P7D0G0"/>
<evidence type="ECO:0000256" key="1">
    <source>
        <dbReference type="SAM" id="Phobius"/>
    </source>
</evidence>
<dbReference type="Pfam" id="PF11174">
    <property type="entry name" value="DUF2970"/>
    <property type="match status" value="1"/>
</dbReference>
<evidence type="ECO:0000313" key="3">
    <source>
        <dbReference type="Proteomes" id="UP000295727"/>
    </source>
</evidence>
<accession>A0A4P7D0G0</accession>
<dbReference type="RefSeq" id="WP_028222933.1">
    <property type="nucleotide sequence ID" value="NZ_CP038149.1"/>
</dbReference>
<keyword evidence="1" id="KW-0472">Membrane</keyword>
<gene>
    <name evidence="2" type="ORF">E1956_22245</name>
</gene>
<keyword evidence="3" id="KW-1185">Reference proteome</keyword>
<organism evidence="2 3">
    <name type="scientific">Paraburkholderia pallida</name>
    <dbReference type="NCBI Taxonomy" id="2547399"/>
    <lineage>
        <taxon>Bacteria</taxon>
        <taxon>Pseudomonadati</taxon>
        <taxon>Pseudomonadota</taxon>
        <taxon>Betaproteobacteria</taxon>
        <taxon>Burkholderiales</taxon>
        <taxon>Burkholderiaceae</taxon>
        <taxon>Paraburkholderia</taxon>
    </lineage>
</organism>
<reference evidence="2 3" key="1">
    <citation type="submission" date="2019-03" db="EMBL/GenBank/DDBJ databases">
        <title>Paraburkholderia sp. 7MH5, isolated from subtropical forest soil.</title>
        <authorList>
            <person name="Gao Z.-H."/>
            <person name="Qiu L.-H."/>
        </authorList>
    </citation>
    <scope>NUCLEOTIDE SEQUENCE [LARGE SCALE GENOMIC DNA]</scope>
    <source>
        <strain evidence="2 3">7MH5</strain>
    </source>
</reference>
<keyword evidence="1" id="KW-0812">Transmembrane</keyword>
<protein>
    <submittedName>
        <fullName evidence="2">DUF2970 domain-containing protein</fullName>
    </submittedName>
</protein>
<dbReference type="OrthoDB" id="8657357at2"/>
<name>A0A4P7D0G0_9BURK</name>
<feature type="transmembrane region" description="Helical" evidence="1">
    <location>
        <begin position="32"/>
        <end position="58"/>
    </location>
</feature>
<dbReference type="EMBL" id="CP038149">
    <property type="protein sequence ID" value="QBQ99853.1"/>
    <property type="molecule type" value="Genomic_DNA"/>
</dbReference>